<dbReference type="Gene3D" id="1.25.40.20">
    <property type="entry name" value="Ankyrin repeat-containing domain"/>
    <property type="match status" value="1"/>
</dbReference>
<dbReference type="SMART" id="SM00248">
    <property type="entry name" value="ANK"/>
    <property type="match status" value="3"/>
</dbReference>
<gene>
    <name evidence="4" type="ORF">BCR36DRAFT_246424</name>
</gene>
<dbReference type="OrthoDB" id="2096613at2759"/>
<evidence type="ECO:0000313" key="4">
    <source>
        <dbReference type="EMBL" id="ORX42083.1"/>
    </source>
</evidence>
<organism evidence="4 5">
    <name type="scientific">Piromyces finnis</name>
    <dbReference type="NCBI Taxonomy" id="1754191"/>
    <lineage>
        <taxon>Eukaryota</taxon>
        <taxon>Fungi</taxon>
        <taxon>Fungi incertae sedis</taxon>
        <taxon>Chytridiomycota</taxon>
        <taxon>Chytridiomycota incertae sedis</taxon>
        <taxon>Neocallimastigomycetes</taxon>
        <taxon>Neocallimastigales</taxon>
        <taxon>Neocallimastigaceae</taxon>
        <taxon>Piromyces</taxon>
    </lineage>
</organism>
<name>A0A1Y1UVS2_9FUNG</name>
<dbReference type="PROSITE" id="PS50088">
    <property type="entry name" value="ANK_REPEAT"/>
    <property type="match status" value="1"/>
</dbReference>
<dbReference type="EMBL" id="MCFH01000071">
    <property type="protein sequence ID" value="ORX42083.1"/>
    <property type="molecule type" value="Genomic_DNA"/>
</dbReference>
<dbReference type="GO" id="GO:0005634">
    <property type="term" value="C:nucleus"/>
    <property type="evidence" value="ECO:0007669"/>
    <property type="project" value="TreeGrafter"/>
</dbReference>
<evidence type="ECO:0000256" key="2">
    <source>
        <dbReference type="ARBA" id="ARBA00023043"/>
    </source>
</evidence>
<evidence type="ECO:0000256" key="1">
    <source>
        <dbReference type="ARBA" id="ARBA00022737"/>
    </source>
</evidence>
<dbReference type="PROSITE" id="PS50297">
    <property type="entry name" value="ANK_REP_REGION"/>
    <property type="match status" value="1"/>
</dbReference>
<proteinExistence type="predicted"/>
<dbReference type="GO" id="GO:0045944">
    <property type="term" value="P:positive regulation of transcription by RNA polymerase II"/>
    <property type="evidence" value="ECO:0007669"/>
    <property type="project" value="TreeGrafter"/>
</dbReference>
<dbReference type="PANTHER" id="PTHR24193">
    <property type="entry name" value="ANKYRIN REPEAT PROTEIN"/>
    <property type="match status" value="1"/>
</dbReference>
<dbReference type="AlphaFoldDB" id="A0A1Y1UVS2"/>
<evidence type="ECO:0000256" key="3">
    <source>
        <dbReference type="PROSITE-ProRule" id="PRU00023"/>
    </source>
</evidence>
<keyword evidence="2 3" id="KW-0040">ANK repeat</keyword>
<feature type="repeat" description="ANK" evidence="3">
    <location>
        <begin position="80"/>
        <end position="107"/>
    </location>
</feature>
<keyword evidence="1" id="KW-0677">Repeat</keyword>
<feature type="non-terminal residue" evidence="4">
    <location>
        <position position="107"/>
    </location>
</feature>
<dbReference type="SUPFAM" id="SSF48403">
    <property type="entry name" value="Ankyrin repeat"/>
    <property type="match status" value="1"/>
</dbReference>
<evidence type="ECO:0000313" key="5">
    <source>
        <dbReference type="Proteomes" id="UP000193719"/>
    </source>
</evidence>
<dbReference type="PANTHER" id="PTHR24193:SF121">
    <property type="entry name" value="ADA2A-CONTAINING COMPLEX COMPONENT 3, ISOFORM D"/>
    <property type="match status" value="1"/>
</dbReference>
<protein>
    <submittedName>
        <fullName evidence="4">Ankyrin</fullName>
    </submittedName>
</protein>
<dbReference type="Proteomes" id="UP000193719">
    <property type="component" value="Unassembled WGS sequence"/>
</dbReference>
<dbReference type="InterPro" id="IPR050663">
    <property type="entry name" value="Ankyrin-SOCS_Box"/>
</dbReference>
<keyword evidence="5" id="KW-1185">Reference proteome</keyword>
<dbReference type="InterPro" id="IPR036770">
    <property type="entry name" value="Ankyrin_rpt-contain_sf"/>
</dbReference>
<comment type="caution">
    <text evidence="4">The sequence shown here is derived from an EMBL/GenBank/DDBJ whole genome shotgun (WGS) entry which is preliminary data.</text>
</comment>
<sequence length="107" mass="12211">LIENGANINYVNNFRNEEYDIVKLLIENGANVNQNFGEKKGSLLMYAITYDNNNYYIECRNKIIKLLIDSNAEIDYKDMDGNTALTYALQSNNNEIVNYLIVCGADL</sequence>
<reference evidence="4 5" key="1">
    <citation type="submission" date="2016-08" db="EMBL/GenBank/DDBJ databases">
        <title>Genomes of anaerobic fungi encode conserved fungal cellulosomes for biomass hydrolysis.</title>
        <authorList>
            <consortium name="DOE Joint Genome Institute"/>
            <person name="Haitjema C.H."/>
            <person name="Gilmore S.P."/>
            <person name="Henske J.K."/>
            <person name="Solomon K.V."/>
            <person name="De Groot R."/>
            <person name="Kuo A."/>
            <person name="Mondo S.J."/>
            <person name="Salamov A.A."/>
            <person name="Labutti K."/>
            <person name="Zhao Z."/>
            <person name="Chiniquy J."/>
            <person name="Barry K."/>
            <person name="Brewer H.M."/>
            <person name="Purvine S.O."/>
            <person name="Wright A.T."/>
            <person name="Boxma B."/>
            <person name="Van Alen T."/>
            <person name="Hackstein J.H."/>
            <person name="Baker S.E."/>
            <person name="Grigoriev I.V."/>
            <person name="O'Malley M.A."/>
        </authorList>
    </citation>
    <scope>NUCLEOTIDE SEQUENCE [LARGE SCALE GENOMIC DNA]</scope>
    <source>
        <strain evidence="5">finn</strain>
    </source>
</reference>
<accession>A0A1Y1UVS2</accession>
<dbReference type="Pfam" id="PF12796">
    <property type="entry name" value="Ank_2"/>
    <property type="match status" value="1"/>
</dbReference>
<dbReference type="InterPro" id="IPR002110">
    <property type="entry name" value="Ankyrin_rpt"/>
</dbReference>
<dbReference type="GO" id="GO:0000976">
    <property type="term" value="F:transcription cis-regulatory region binding"/>
    <property type="evidence" value="ECO:0007669"/>
    <property type="project" value="TreeGrafter"/>
</dbReference>
<dbReference type="STRING" id="1754191.A0A1Y1UVS2"/>
<reference evidence="4 5" key="2">
    <citation type="submission" date="2016-08" db="EMBL/GenBank/DDBJ databases">
        <title>Pervasive Adenine N6-methylation of Active Genes in Fungi.</title>
        <authorList>
            <consortium name="DOE Joint Genome Institute"/>
            <person name="Mondo S.J."/>
            <person name="Dannebaum R.O."/>
            <person name="Kuo R.C."/>
            <person name="Labutti K."/>
            <person name="Haridas S."/>
            <person name="Kuo A."/>
            <person name="Salamov A."/>
            <person name="Ahrendt S.R."/>
            <person name="Lipzen A."/>
            <person name="Sullivan W."/>
            <person name="Andreopoulos W.B."/>
            <person name="Clum A."/>
            <person name="Lindquist E."/>
            <person name="Daum C."/>
            <person name="Ramamoorthy G.K."/>
            <person name="Gryganskyi A."/>
            <person name="Culley D."/>
            <person name="Magnuson J.K."/>
            <person name="James T.Y."/>
            <person name="O'Malley M.A."/>
            <person name="Stajich J.E."/>
            <person name="Spatafora J.W."/>
            <person name="Visel A."/>
            <person name="Grigoriev I.V."/>
        </authorList>
    </citation>
    <scope>NUCLEOTIDE SEQUENCE [LARGE SCALE GENOMIC DNA]</scope>
    <source>
        <strain evidence="5">finn</strain>
    </source>
</reference>
<feature type="non-terminal residue" evidence="4">
    <location>
        <position position="1"/>
    </location>
</feature>